<keyword evidence="3" id="KW-1185">Reference proteome</keyword>
<reference evidence="3" key="2">
    <citation type="journal article" date="2016" name="Int. J. Syst. Evol. Microbiol.">
        <title>Caldimicrobium thiodismutans sp. nov., a sulfur-disproportionating bacterium isolated from a hot spring.</title>
        <authorList>
            <person name="Kojima H."/>
            <person name="Umezawa K."/>
            <person name="Fukui M."/>
        </authorList>
    </citation>
    <scope>NUCLEOTIDE SEQUENCE [LARGE SCALE GENOMIC DNA]</scope>
    <source>
        <strain evidence="3">TF1</strain>
    </source>
</reference>
<sequence>MKKLVALLIGGAFVVSASSVFAVESCVKCHKTMDKVAENIKKSGAKSADELVDFLRNKSAKKALHKSVKDEDIKKAFAEAGKK</sequence>
<organism evidence="2 3">
    <name type="scientific">Caldimicrobium thiodismutans</name>
    <dbReference type="NCBI Taxonomy" id="1653476"/>
    <lineage>
        <taxon>Bacteria</taxon>
        <taxon>Pseudomonadati</taxon>
        <taxon>Thermodesulfobacteriota</taxon>
        <taxon>Thermodesulfobacteria</taxon>
        <taxon>Thermodesulfobacteriales</taxon>
        <taxon>Thermodesulfobacteriaceae</taxon>
        <taxon>Caldimicrobium</taxon>
    </lineage>
</organism>
<dbReference type="KEGG" id="cthi:THC_1241"/>
<name>A0A0U4W3E1_9BACT</name>
<feature type="signal peptide" evidence="1">
    <location>
        <begin position="1"/>
        <end position="22"/>
    </location>
</feature>
<dbReference type="RefSeq" id="WP_068514847.1">
    <property type="nucleotide sequence ID" value="NZ_AP014945.1"/>
</dbReference>
<feature type="chain" id="PRO_5006853296" description="Cytochrome c domain-containing protein" evidence="1">
    <location>
        <begin position="23"/>
        <end position="83"/>
    </location>
</feature>
<evidence type="ECO:0008006" key="4">
    <source>
        <dbReference type="Google" id="ProtNLM"/>
    </source>
</evidence>
<dbReference type="AlphaFoldDB" id="A0A0U4W3E1"/>
<protein>
    <recommendedName>
        <fullName evidence="4">Cytochrome c domain-containing protein</fullName>
    </recommendedName>
</protein>
<dbReference type="EMBL" id="AP014945">
    <property type="protein sequence ID" value="BAU23610.1"/>
    <property type="molecule type" value="Genomic_DNA"/>
</dbReference>
<gene>
    <name evidence="2" type="ORF">THC_1241</name>
</gene>
<accession>A0A0U4W3E1</accession>
<evidence type="ECO:0000313" key="2">
    <source>
        <dbReference type="EMBL" id="BAU23610.1"/>
    </source>
</evidence>
<dbReference type="Proteomes" id="UP000068196">
    <property type="component" value="Chromosome"/>
</dbReference>
<proteinExistence type="predicted"/>
<reference evidence="2 3" key="1">
    <citation type="journal article" date="2016" name="Int. J. Syst. Evol. Microbiol.">
        <title>Caldimicrobium thiodismutans sp. nov., a sulfur-disproportionating bacterium isolated from a hot spring, and emended description of the genus Caldimicrobium.</title>
        <authorList>
            <person name="Kojima H."/>
            <person name="Umezawa K."/>
            <person name="Fukui M."/>
        </authorList>
    </citation>
    <scope>NUCLEOTIDE SEQUENCE [LARGE SCALE GENOMIC DNA]</scope>
    <source>
        <strain evidence="2 3">TF1</strain>
    </source>
</reference>
<keyword evidence="1" id="KW-0732">Signal</keyword>
<evidence type="ECO:0000256" key="1">
    <source>
        <dbReference type="SAM" id="SignalP"/>
    </source>
</evidence>
<evidence type="ECO:0000313" key="3">
    <source>
        <dbReference type="Proteomes" id="UP000068196"/>
    </source>
</evidence>